<feature type="region of interest" description="Disordered" evidence="1">
    <location>
        <begin position="100"/>
        <end position="134"/>
    </location>
</feature>
<reference evidence="2 3" key="1">
    <citation type="submission" date="2021-04" db="EMBL/GenBank/DDBJ databases">
        <authorList>
            <person name="Huq M.A."/>
        </authorList>
    </citation>
    <scope>NUCLEOTIDE SEQUENCE [LARGE SCALE GENOMIC DNA]</scope>
    <source>
        <strain evidence="2 3">MAH-13</strain>
    </source>
</reference>
<accession>A0ABS4DN85</accession>
<dbReference type="Proteomes" id="UP000823790">
    <property type="component" value="Unassembled WGS sequence"/>
</dbReference>
<evidence type="ECO:0000313" key="2">
    <source>
        <dbReference type="EMBL" id="MBP1474530.1"/>
    </source>
</evidence>
<sequence length="134" mass="14963">MTTTVRRDASRAPPPDVPPVWLAGMRYAQVPGDLETDGQVGGILAAYDASNRQVWRLKVYENARRPEREGDVQDVWFRSLRAEGGKLLIENERGERFEVDPAEGRVCERPAPAPESRSDIDPVSGQPRIRRPGA</sequence>
<evidence type="ECO:0000313" key="3">
    <source>
        <dbReference type="Proteomes" id="UP000823790"/>
    </source>
</evidence>
<gene>
    <name evidence="2" type="ORF">J7I44_09460</name>
</gene>
<protein>
    <submittedName>
        <fullName evidence="2">Uncharacterized protein</fullName>
    </submittedName>
</protein>
<comment type="caution">
    <text evidence="2">The sequence shown here is derived from an EMBL/GenBank/DDBJ whole genome shotgun (WGS) entry which is preliminary data.</text>
</comment>
<organism evidence="2 3">
    <name type="scientific">Frateuria flava</name>
    <dbReference type="NCBI Taxonomy" id="2821489"/>
    <lineage>
        <taxon>Bacteria</taxon>
        <taxon>Pseudomonadati</taxon>
        <taxon>Pseudomonadota</taxon>
        <taxon>Gammaproteobacteria</taxon>
        <taxon>Lysobacterales</taxon>
        <taxon>Rhodanobacteraceae</taxon>
        <taxon>Frateuria</taxon>
    </lineage>
</organism>
<keyword evidence="3" id="KW-1185">Reference proteome</keyword>
<evidence type="ECO:0000256" key="1">
    <source>
        <dbReference type="SAM" id="MobiDB-lite"/>
    </source>
</evidence>
<dbReference type="RefSeq" id="WP_209619467.1">
    <property type="nucleotide sequence ID" value="NZ_JAGJRS010000018.1"/>
</dbReference>
<name>A0ABS4DN85_9GAMM</name>
<proteinExistence type="predicted"/>
<dbReference type="EMBL" id="JAGJRS010000018">
    <property type="protein sequence ID" value="MBP1474530.1"/>
    <property type="molecule type" value="Genomic_DNA"/>
</dbReference>